<gene>
    <name evidence="4" type="ORF">JoomaDRAFT_0749</name>
</gene>
<proteinExistence type="predicted"/>
<evidence type="ECO:0000259" key="3">
    <source>
        <dbReference type="PROSITE" id="PS51898"/>
    </source>
</evidence>
<keyword evidence="5" id="KW-1185">Reference proteome</keyword>
<sequence length="446" mass="50290">MLTNLIIFDCSNVQNMATVKFLIQSESPTSSIYARLSIARHKSAKKKTGLVVDSNNWSKKTGFPKSNGPENKKLKSTLQKLEGHIIDSFNKDFAQGVLINGLWLEKTISKHFNQDKNDNELNTVIGYIAHYISNASIKRNAKGGVGLSQSRINDFKSLSSIIESFQGKGILQIKDIDIKFRDQFINWMVGVKDYSKGYAGRMLGNLKTICLDAEMNGVEVSKQIKKVTGFKVKNESIIYLTPAELKKIENTNLSTDSLKNVRKWLLLGCNIGQRGGDLLSINNDNFVFRNGLEVIELKQQKTGKTVTIPVLPKTKEILNDGMPYKISTQKFNKYLKILCKEAKLNELTQGTKINSETKRNESGTFEKWELITSHVCRRSFATNLYGELPTPLIMQITAHATEKTFMGYIGKSSYDYAQQIADFYTKQAIKEKKEPQLNVIKNVSNN</sequence>
<name>I3C2E0_9FLAO</name>
<dbReference type="InterPro" id="IPR011010">
    <property type="entry name" value="DNA_brk_join_enz"/>
</dbReference>
<dbReference type="OrthoDB" id="892893at2"/>
<dbReference type="GO" id="GO:0003677">
    <property type="term" value="F:DNA binding"/>
    <property type="evidence" value="ECO:0007669"/>
    <property type="project" value="UniProtKB-KW"/>
</dbReference>
<dbReference type="Gene3D" id="1.10.443.10">
    <property type="entry name" value="Intergrase catalytic core"/>
    <property type="match status" value="1"/>
</dbReference>
<dbReference type="Pfam" id="PF00589">
    <property type="entry name" value="Phage_integrase"/>
    <property type="match status" value="1"/>
</dbReference>
<dbReference type="InterPro" id="IPR002104">
    <property type="entry name" value="Integrase_catalytic"/>
</dbReference>
<dbReference type="SUPFAM" id="SSF56349">
    <property type="entry name" value="DNA breaking-rejoining enzymes"/>
    <property type="match status" value="1"/>
</dbReference>
<accession>I3C2E0</accession>
<dbReference type="Proteomes" id="UP000004690">
    <property type="component" value="Unassembled WGS sequence"/>
</dbReference>
<dbReference type="RefSeq" id="WP_008610822.1">
    <property type="nucleotide sequence ID" value="NZ_JH651379.1"/>
</dbReference>
<dbReference type="HOGENOM" id="CLU_033139_7_0_10"/>
<reference evidence="4 5" key="1">
    <citation type="submission" date="2012-02" db="EMBL/GenBank/DDBJ databases">
        <title>Improved High-Quality Draft genome of Joostella marina DSM 19592.</title>
        <authorList>
            <consortium name="US DOE Joint Genome Institute (JGI-PGF)"/>
            <person name="Lucas S."/>
            <person name="Copeland A."/>
            <person name="Lapidus A."/>
            <person name="Bruce D."/>
            <person name="Goodwin L."/>
            <person name="Pitluck S."/>
            <person name="Peters L."/>
            <person name="Chertkov O."/>
            <person name="Ovchinnikova G."/>
            <person name="Kyrpides N."/>
            <person name="Mavromatis K."/>
            <person name="Detter J.C."/>
            <person name="Han C."/>
            <person name="Land M."/>
            <person name="Hauser L."/>
            <person name="Markowitz V."/>
            <person name="Cheng J.-F."/>
            <person name="Hugenholtz P."/>
            <person name="Woyke T."/>
            <person name="Wu D."/>
            <person name="Tindall B."/>
            <person name="Brambilla E."/>
            <person name="Klenk H.-P."/>
            <person name="Eisen J.A."/>
        </authorList>
    </citation>
    <scope>NUCLEOTIDE SEQUENCE [LARGE SCALE GENOMIC DNA]</scope>
    <source>
        <strain evidence="4 5">DSM 19592</strain>
    </source>
</reference>
<dbReference type="eggNOG" id="COG0582">
    <property type="taxonomic scope" value="Bacteria"/>
</dbReference>
<dbReference type="STRING" id="926559.JoomaDRAFT_0749"/>
<evidence type="ECO:0000313" key="5">
    <source>
        <dbReference type="Proteomes" id="UP000004690"/>
    </source>
</evidence>
<evidence type="ECO:0000313" key="4">
    <source>
        <dbReference type="EMBL" id="EIJ37783.1"/>
    </source>
</evidence>
<evidence type="ECO:0000256" key="1">
    <source>
        <dbReference type="ARBA" id="ARBA00023125"/>
    </source>
</evidence>
<organism evidence="4 5">
    <name type="scientific">Galbibacter orientalis DSM 19592</name>
    <dbReference type="NCBI Taxonomy" id="926559"/>
    <lineage>
        <taxon>Bacteria</taxon>
        <taxon>Pseudomonadati</taxon>
        <taxon>Bacteroidota</taxon>
        <taxon>Flavobacteriia</taxon>
        <taxon>Flavobacteriales</taxon>
        <taxon>Flavobacteriaceae</taxon>
        <taxon>Galbibacter</taxon>
    </lineage>
</organism>
<dbReference type="AlphaFoldDB" id="I3C2E0"/>
<dbReference type="EMBL" id="JH651379">
    <property type="protein sequence ID" value="EIJ37783.1"/>
    <property type="molecule type" value="Genomic_DNA"/>
</dbReference>
<dbReference type="GO" id="GO:0006310">
    <property type="term" value="P:DNA recombination"/>
    <property type="evidence" value="ECO:0007669"/>
    <property type="project" value="UniProtKB-KW"/>
</dbReference>
<keyword evidence="2" id="KW-0233">DNA recombination</keyword>
<dbReference type="PROSITE" id="PS51898">
    <property type="entry name" value="TYR_RECOMBINASE"/>
    <property type="match status" value="1"/>
</dbReference>
<protein>
    <submittedName>
        <fullName evidence="4">Integrase</fullName>
    </submittedName>
</protein>
<dbReference type="Gene3D" id="1.10.150.130">
    <property type="match status" value="1"/>
</dbReference>
<keyword evidence="1" id="KW-0238">DNA-binding</keyword>
<dbReference type="GO" id="GO:0015074">
    <property type="term" value="P:DNA integration"/>
    <property type="evidence" value="ECO:0007669"/>
    <property type="project" value="InterPro"/>
</dbReference>
<dbReference type="InterPro" id="IPR013762">
    <property type="entry name" value="Integrase-like_cat_sf"/>
</dbReference>
<dbReference type="InterPro" id="IPR010998">
    <property type="entry name" value="Integrase_recombinase_N"/>
</dbReference>
<evidence type="ECO:0000256" key="2">
    <source>
        <dbReference type="ARBA" id="ARBA00023172"/>
    </source>
</evidence>
<feature type="domain" description="Tyr recombinase" evidence="3">
    <location>
        <begin position="235"/>
        <end position="422"/>
    </location>
</feature>